<proteinExistence type="predicted"/>
<protein>
    <submittedName>
        <fullName evidence="1">Uncharacterized protein</fullName>
    </submittedName>
</protein>
<dbReference type="RefSeq" id="WP_163466134.1">
    <property type="nucleotide sequence ID" value="NZ_JAAAMG010000035.1"/>
</dbReference>
<reference evidence="1 2" key="1">
    <citation type="submission" date="2020-01" db="EMBL/GenBank/DDBJ databases">
        <title>Jiella pacifica sp. nov.</title>
        <authorList>
            <person name="Xue Z."/>
            <person name="Zhu S."/>
            <person name="Chen J."/>
            <person name="Yang J."/>
        </authorList>
    </citation>
    <scope>NUCLEOTIDE SEQUENCE [LARGE SCALE GENOMIC DNA]</scope>
    <source>
        <strain evidence="1 2">40Bstr34</strain>
    </source>
</reference>
<organism evidence="1 2">
    <name type="scientific">Jiella pacifica</name>
    <dbReference type="NCBI Taxonomy" id="2696469"/>
    <lineage>
        <taxon>Bacteria</taxon>
        <taxon>Pseudomonadati</taxon>
        <taxon>Pseudomonadota</taxon>
        <taxon>Alphaproteobacteria</taxon>
        <taxon>Hyphomicrobiales</taxon>
        <taxon>Aurantimonadaceae</taxon>
        <taxon>Jiella</taxon>
    </lineage>
</organism>
<name>A0A6N9TFP0_9HYPH</name>
<evidence type="ECO:0000313" key="1">
    <source>
        <dbReference type="EMBL" id="NDW07678.1"/>
    </source>
</evidence>
<gene>
    <name evidence="1" type="ORF">GTK09_25020</name>
</gene>
<evidence type="ECO:0000313" key="2">
    <source>
        <dbReference type="Proteomes" id="UP000469011"/>
    </source>
</evidence>
<dbReference type="Proteomes" id="UP000469011">
    <property type="component" value="Unassembled WGS sequence"/>
</dbReference>
<dbReference type="InterPro" id="IPR045389">
    <property type="entry name" value="DUF6522"/>
</dbReference>
<dbReference type="AlphaFoldDB" id="A0A6N9TFP0"/>
<sequence length="96" mass="10736">MTRITPTQDGFDIDAALVAESFKLPVGEVQLLMREGEITSRLDQGEGEDAGTFRLVFFHRGTRLTLIVDERGQVLRRSSIVFAREELPAALHRLAP</sequence>
<keyword evidence="2" id="KW-1185">Reference proteome</keyword>
<accession>A0A6N9TFP0</accession>
<dbReference type="EMBL" id="JAAAMG010000035">
    <property type="protein sequence ID" value="NDW07678.1"/>
    <property type="molecule type" value="Genomic_DNA"/>
</dbReference>
<dbReference type="Pfam" id="PF20132">
    <property type="entry name" value="DUF6522"/>
    <property type="match status" value="1"/>
</dbReference>
<comment type="caution">
    <text evidence="1">The sequence shown here is derived from an EMBL/GenBank/DDBJ whole genome shotgun (WGS) entry which is preliminary data.</text>
</comment>